<dbReference type="SUPFAM" id="SSF53300">
    <property type="entry name" value="vWA-like"/>
    <property type="match status" value="1"/>
</dbReference>
<dbReference type="InterPro" id="IPR002035">
    <property type="entry name" value="VWF_A"/>
</dbReference>
<evidence type="ECO:0000313" key="2">
    <source>
        <dbReference type="EMBL" id="SVD05189.1"/>
    </source>
</evidence>
<organism evidence="2">
    <name type="scientific">marine metagenome</name>
    <dbReference type="NCBI Taxonomy" id="408172"/>
    <lineage>
        <taxon>unclassified sequences</taxon>
        <taxon>metagenomes</taxon>
        <taxon>ecological metagenomes</taxon>
    </lineage>
</organism>
<dbReference type="Pfam" id="PF13519">
    <property type="entry name" value="VWA_2"/>
    <property type="match status" value="1"/>
</dbReference>
<proteinExistence type="predicted"/>
<reference evidence="2" key="1">
    <citation type="submission" date="2018-05" db="EMBL/GenBank/DDBJ databases">
        <authorList>
            <person name="Lanie J.A."/>
            <person name="Ng W.-L."/>
            <person name="Kazmierczak K.M."/>
            <person name="Andrzejewski T.M."/>
            <person name="Davidsen T.M."/>
            <person name="Wayne K.J."/>
            <person name="Tettelin H."/>
            <person name="Glass J.I."/>
            <person name="Rusch D."/>
            <person name="Podicherti R."/>
            <person name="Tsui H.-C.T."/>
            <person name="Winkler M.E."/>
        </authorList>
    </citation>
    <scope>NUCLEOTIDE SEQUENCE</scope>
</reference>
<feature type="domain" description="VWFA" evidence="1">
    <location>
        <begin position="61"/>
        <end position="131"/>
    </location>
</feature>
<sequence>MTMFKIKSSIYPVFKYQFHTPWSSLKTFNSSFLYVWVLIISFAFSQNVDYKQIPQKNNFQLIIDKSGSMSGAAISDAKAGAKYFVSKKKNNDAAGVIAFSSSIEDVVSFTSHKSTLNSGIASISVGGATHLY</sequence>
<dbReference type="AlphaFoldDB" id="A0A382S5N3"/>
<feature type="non-terminal residue" evidence="2">
    <location>
        <position position="132"/>
    </location>
</feature>
<protein>
    <recommendedName>
        <fullName evidence="1">VWFA domain-containing protein</fullName>
    </recommendedName>
</protein>
<accession>A0A382S5N3</accession>
<name>A0A382S5N3_9ZZZZ</name>
<gene>
    <name evidence="2" type="ORF">METZ01_LOCUS358043</name>
</gene>
<evidence type="ECO:0000259" key="1">
    <source>
        <dbReference type="Pfam" id="PF13519"/>
    </source>
</evidence>
<dbReference type="InterPro" id="IPR036465">
    <property type="entry name" value="vWFA_dom_sf"/>
</dbReference>
<dbReference type="Gene3D" id="3.40.50.410">
    <property type="entry name" value="von Willebrand factor, type A domain"/>
    <property type="match status" value="1"/>
</dbReference>
<dbReference type="EMBL" id="UINC01126603">
    <property type="protein sequence ID" value="SVD05189.1"/>
    <property type="molecule type" value="Genomic_DNA"/>
</dbReference>